<feature type="transmembrane region" description="Helical" evidence="3">
    <location>
        <begin position="207"/>
        <end position="227"/>
    </location>
</feature>
<evidence type="ECO:0000256" key="2">
    <source>
        <dbReference type="PROSITE-ProRule" id="PRU00290"/>
    </source>
</evidence>
<dbReference type="InterPro" id="IPR011012">
    <property type="entry name" value="Longin-like_dom_sf"/>
</dbReference>
<dbReference type="Pfam" id="PF00957">
    <property type="entry name" value="Synaptobrevin"/>
    <property type="match status" value="1"/>
</dbReference>
<evidence type="ECO:0000256" key="3">
    <source>
        <dbReference type="SAM" id="Phobius"/>
    </source>
</evidence>
<dbReference type="GO" id="GO:0015031">
    <property type="term" value="P:protein transport"/>
    <property type="evidence" value="ECO:0007669"/>
    <property type="project" value="UniProtKB-KW"/>
</dbReference>
<dbReference type="GO" id="GO:0016192">
    <property type="term" value="P:vesicle-mediated transport"/>
    <property type="evidence" value="ECO:0007669"/>
    <property type="project" value="InterPro"/>
</dbReference>
<dbReference type="PANTHER" id="PTHR21136">
    <property type="entry name" value="SNARE PROTEINS"/>
    <property type="match status" value="1"/>
</dbReference>
<protein>
    <submittedName>
        <fullName evidence="5">Synaptobrevin-like protein</fullName>
    </submittedName>
</protein>
<keyword evidence="3" id="KW-0812">Transmembrane</keyword>
<dbReference type="Gene3D" id="1.20.5.110">
    <property type="match status" value="1"/>
</dbReference>
<dbReference type="AlphaFoldDB" id="A7WQ43"/>
<dbReference type="PRINTS" id="PR00219">
    <property type="entry name" value="SYNAPTOBREVN"/>
</dbReference>
<feature type="domain" description="V-SNARE coiled-coil homology" evidence="4">
    <location>
        <begin position="143"/>
        <end position="203"/>
    </location>
</feature>
<sequence>MVESAKIAVIAVARIADQAVLATCFDTGASSTEKQSFEGAISSLLARSSNAYPRWKDRCECDGCDGTVFVLADAQATCITAVGIRDPKFPERVALQLLRECAEKTYNLQGSDLTDATPNSLNTALRKPLRHLMKTYNDASVDKMTKTQEQVDALKGVMQDNVKKILETHVTLDQLQNNTQSMSSQANQFLRQSVDLRRQVQLRNLKLKLIVVVCVLAVVLYFAMPFLDF</sequence>
<dbReference type="SUPFAM" id="SSF58038">
    <property type="entry name" value="SNARE fusion complex"/>
    <property type="match status" value="1"/>
</dbReference>
<dbReference type="SUPFAM" id="SSF64356">
    <property type="entry name" value="SNARE-like"/>
    <property type="match status" value="1"/>
</dbReference>
<evidence type="ECO:0000256" key="1">
    <source>
        <dbReference type="ARBA" id="ARBA00022927"/>
    </source>
</evidence>
<evidence type="ECO:0000259" key="4">
    <source>
        <dbReference type="PROSITE" id="PS50892"/>
    </source>
</evidence>
<dbReference type="PROSITE" id="PS50892">
    <property type="entry name" value="V_SNARE"/>
    <property type="match status" value="1"/>
</dbReference>
<keyword evidence="3" id="KW-1133">Transmembrane helix</keyword>
<keyword evidence="2" id="KW-0175">Coiled coil</keyword>
<dbReference type="GO" id="GO:0016020">
    <property type="term" value="C:membrane"/>
    <property type="evidence" value="ECO:0007669"/>
    <property type="project" value="InterPro"/>
</dbReference>
<proteinExistence type="evidence at transcript level"/>
<dbReference type="InterPro" id="IPR051097">
    <property type="entry name" value="Synaptobrevin-like_transport"/>
</dbReference>
<reference evidence="5" key="1">
    <citation type="journal article" date="2007" name="Proc. Natl. Acad. Sci. U.S.A.">
        <title>Spliced leader RNA trans-splicing in dinoflagellates.</title>
        <authorList>
            <person name="Zhang H."/>
            <person name="Hou Y."/>
            <person name="Miranda L."/>
            <person name="Campbell D.A."/>
            <person name="Sturm N.R."/>
            <person name="Gaasterland T."/>
            <person name="Lin S."/>
        </authorList>
    </citation>
    <scope>NUCLEOTIDE SEQUENCE</scope>
    <source>
        <strain evidence="5">Nsc-cDNA10</strain>
    </source>
</reference>
<keyword evidence="1" id="KW-0653">Protein transport</keyword>
<keyword evidence="3" id="KW-0472">Membrane</keyword>
<evidence type="ECO:0000313" key="5">
    <source>
        <dbReference type="EMBL" id="ABV22338.1"/>
    </source>
</evidence>
<name>A7WQ43_NOCSC</name>
<dbReference type="CDD" id="cd15843">
    <property type="entry name" value="R-SNARE"/>
    <property type="match status" value="1"/>
</dbReference>
<dbReference type="InterPro" id="IPR001388">
    <property type="entry name" value="Synaptobrevin-like"/>
</dbReference>
<accession>A7WQ43</accession>
<dbReference type="EMBL" id="EF134224">
    <property type="protein sequence ID" value="ABV22338.1"/>
    <property type="molecule type" value="mRNA"/>
</dbReference>
<keyword evidence="1" id="KW-0813">Transport</keyword>
<organism evidence="5">
    <name type="scientific">Noctiluca scintillans</name>
    <name type="common">Sea sparkle</name>
    <name type="synonym">Red tide dinoflagellate</name>
    <dbReference type="NCBI Taxonomy" id="2966"/>
    <lineage>
        <taxon>Eukaryota</taxon>
        <taxon>Sar</taxon>
        <taxon>Alveolata</taxon>
        <taxon>Dinophyceae</taxon>
        <taxon>Noctilucales</taxon>
        <taxon>Noctilucaceae</taxon>
        <taxon>Noctiluca</taxon>
    </lineage>
</organism>
<dbReference type="Gene3D" id="3.30.450.50">
    <property type="entry name" value="Longin domain"/>
    <property type="match status" value="1"/>
</dbReference>
<dbReference type="PANTHER" id="PTHR21136:SF168">
    <property type="entry name" value="VESICLE-ASSOCIATED MEMBRANE PROTEIN 9"/>
    <property type="match status" value="1"/>
</dbReference>
<dbReference type="InterPro" id="IPR042855">
    <property type="entry name" value="V_SNARE_CC"/>
</dbReference>